<dbReference type="Gene3D" id="2.40.260.10">
    <property type="entry name" value="Sortase"/>
    <property type="match status" value="1"/>
</dbReference>
<evidence type="ECO:0000256" key="2">
    <source>
        <dbReference type="PIRSR" id="PIRSR605754-1"/>
    </source>
</evidence>
<dbReference type="GO" id="GO:0016787">
    <property type="term" value="F:hydrolase activity"/>
    <property type="evidence" value="ECO:0007669"/>
    <property type="project" value="UniProtKB-KW"/>
</dbReference>
<protein>
    <submittedName>
        <fullName evidence="4">Class C sortase</fullName>
    </submittedName>
</protein>
<proteinExistence type="predicted"/>
<dbReference type="Proteomes" id="UP000191124">
    <property type="component" value="Unassembled WGS sequence"/>
</dbReference>
<dbReference type="InterPro" id="IPR005754">
    <property type="entry name" value="Sortase"/>
</dbReference>
<keyword evidence="3" id="KW-0812">Transmembrane</keyword>
<dbReference type="NCBIfam" id="NF033745">
    <property type="entry name" value="class_C_sortase"/>
    <property type="match status" value="1"/>
</dbReference>
<evidence type="ECO:0000313" key="5">
    <source>
        <dbReference type="Proteomes" id="UP000191124"/>
    </source>
</evidence>
<dbReference type="InterPro" id="IPR042002">
    <property type="entry name" value="Sortase_C"/>
</dbReference>
<feature type="active site" description="Acyl-thioester intermediate" evidence="2">
    <location>
        <position position="207"/>
    </location>
</feature>
<keyword evidence="3" id="KW-1133">Transmembrane helix</keyword>
<organism evidence="4 5">
    <name type="scientific">Bacillus cereus</name>
    <dbReference type="NCBI Taxonomy" id="1396"/>
    <lineage>
        <taxon>Bacteria</taxon>
        <taxon>Bacillati</taxon>
        <taxon>Bacillota</taxon>
        <taxon>Bacilli</taxon>
        <taxon>Bacillales</taxon>
        <taxon>Bacillaceae</taxon>
        <taxon>Bacillus</taxon>
        <taxon>Bacillus cereus group</taxon>
    </lineage>
</organism>
<comment type="caution">
    <text evidence="4">The sequence shown here is derived from an EMBL/GenBank/DDBJ whole genome shotgun (WGS) entry which is preliminary data.</text>
</comment>
<evidence type="ECO:0000313" key="4">
    <source>
        <dbReference type="EMBL" id="OOR21932.1"/>
    </source>
</evidence>
<keyword evidence="1" id="KW-0378">Hydrolase</keyword>
<feature type="active site" description="Proton donor/acceptor" evidence="2">
    <location>
        <position position="145"/>
    </location>
</feature>
<dbReference type="NCBIfam" id="TIGR01076">
    <property type="entry name" value="sortase_fam"/>
    <property type="match status" value="1"/>
</dbReference>
<gene>
    <name evidence="4" type="ORF">BW892_21285</name>
</gene>
<dbReference type="EMBL" id="MUAL01000056">
    <property type="protein sequence ID" value="OOR21932.1"/>
    <property type="molecule type" value="Genomic_DNA"/>
</dbReference>
<name>A0A1S9UI69_BACCE</name>
<dbReference type="Pfam" id="PF04203">
    <property type="entry name" value="Sortase"/>
    <property type="match status" value="1"/>
</dbReference>
<dbReference type="InterPro" id="IPR023365">
    <property type="entry name" value="Sortase_dom-sf"/>
</dbReference>
<sequence length="272" mass="31043">MKKVLISAILFVVGLGVFLYPTVANYMNHRVYETEITNYEKQVGELEDENISKRFKAMEAYNGSLKGPTFHMEDPFTSNEKKNTTLVNFIKKDDVLGTVIIPKINEELPIYLGATEEHLSMGVGQIGGTAFPIGGQDTHTVLAGHRGYHGARMFRHLDQLQNGDKFYIHIFGKKLTYEVTGQEVIYPEQVEKLAIVKGKDKATLLTCEPYTSSKYRLLIYGERVNDEVSQNNTENIIKLRQYQKQNFIKTIVFIFMGLLVIFFGLFGLLRKR</sequence>
<reference evidence="4 5" key="1">
    <citation type="submission" date="2017-01" db="EMBL/GenBank/DDBJ databases">
        <title>Bacillus cereus isolates.</title>
        <authorList>
            <person name="Beno S.M."/>
        </authorList>
    </citation>
    <scope>NUCLEOTIDE SEQUENCE [LARGE SCALE GENOMIC DNA]</scope>
    <source>
        <strain evidence="4 5">FSL M7-1219</strain>
    </source>
</reference>
<evidence type="ECO:0000256" key="1">
    <source>
        <dbReference type="ARBA" id="ARBA00022801"/>
    </source>
</evidence>
<dbReference type="RefSeq" id="WP_078181492.1">
    <property type="nucleotide sequence ID" value="NZ_MUAL01000056.1"/>
</dbReference>
<evidence type="ECO:0000256" key="3">
    <source>
        <dbReference type="SAM" id="Phobius"/>
    </source>
</evidence>
<dbReference type="AlphaFoldDB" id="A0A1S9UI69"/>
<dbReference type="CDD" id="cd05827">
    <property type="entry name" value="Sortase_C"/>
    <property type="match status" value="1"/>
</dbReference>
<feature type="transmembrane region" description="Helical" evidence="3">
    <location>
        <begin position="247"/>
        <end position="269"/>
    </location>
</feature>
<dbReference type="SUPFAM" id="SSF63817">
    <property type="entry name" value="Sortase"/>
    <property type="match status" value="1"/>
</dbReference>
<keyword evidence="3" id="KW-0472">Membrane</keyword>
<accession>A0A1S9UI69</accession>